<keyword evidence="2" id="KW-0378">Hydrolase</keyword>
<dbReference type="Proteomes" id="UP000189369">
    <property type="component" value="Chromosome"/>
</dbReference>
<evidence type="ECO:0000256" key="6">
    <source>
        <dbReference type="PROSITE-ProRule" id="PRU10100"/>
    </source>
</evidence>
<comment type="similarity">
    <text evidence="1">Belongs to the asparaginase 1 family.</text>
</comment>
<protein>
    <recommendedName>
        <fullName evidence="11">L-asparaginase</fullName>
    </recommendedName>
</protein>
<name>A0A1U9K0D3_9BURK</name>
<dbReference type="AlphaFoldDB" id="A0A1U9K0D3"/>
<accession>A0A1U9K0D3</accession>
<dbReference type="PROSITE" id="PS00144">
    <property type="entry name" value="ASN_GLN_ASE_1"/>
    <property type="match status" value="1"/>
</dbReference>
<dbReference type="PANTHER" id="PTHR11707">
    <property type="entry name" value="L-ASPARAGINASE"/>
    <property type="match status" value="1"/>
</dbReference>
<dbReference type="Pfam" id="PF00710">
    <property type="entry name" value="Asparaginase"/>
    <property type="match status" value="1"/>
</dbReference>
<organism evidence="9 10">
    <name type="scientific">Paenalcaligenes hominis</name>
    <dbReference type="NCBI Taxonomy" id="643674"/>
    <lineage>
        <taxon>Bacteria</taxon>
        <taxon>Pseudomonadati</taxon>
        <taxon>Pseudomonadota</taxon>
        <taxon>Betaproteobacteria</taxon>
        <taxon>Burkholderiales</taxon>
        <taxon>Alcaligenaceae</taxon>
        <taxon>Paenalcaligenes</taxon>
    </lineage>
</organism>
<evidence type="ECO:0000313" key="9">
    <source>
        <dbReference type="EMBL" id="AQS51444.1"/>
    </source>
</evidence>
<dbReference type="KEGG" id="phn:PAEH1_07540"/>
<dbReference type="PANTHER" id="PTHR11707:SF28">
    <property type="entry name" value="60 KDA LYSOPHOSPHOLIPASE"/>
    <property type="match status" value="1"/>
</dbReference>
<dbReference type="FunFam" id="3.40.50.1170:FF:000001">
    <property type="entry name" value="L-asparaginase 2"/>
    <property type="match status" value="1"/>
</dbReference>
<feature type="domain" description="L-asparaginase N-terminal" evidence="7">
    <location>
        <begin position="6"/>
        <end position="197"/>
    </location>
</feature>
<dbReference type="Gene3D" id="3.40.50.40">
    <property type="match status" value="1"/>
</dbReference>
<sequence>MSSLKRIAIVTTGGTIAASATSQTTLGDYQVDQSAQQLIQAIPELEQIAHLEVHEVCHIDSRNMTFPLQHQLITQVQQLVARADLDGVVVTHGTDTLEETALLMQWCVKSTKPVVLTGAMRPASALSADGALNLFNAVLVASHPEAQGVGALVVLNDTVHSARFVQKTHTSVPDAFSSPAMGPVGLISQGKVYINAMPRRPFGSQSALHLPVQPQLPQVDIVFDYVGASSAVYKACVQAGSRAVIIATLGNGSLSPAARDGARYCYEHGVLGVRASRIGNGAVSPSEQDTQWHTLPAHQLHAVAARALVALALAQQASRDELAYYLEYY</sequence>
<dbReference type="InterPro" id="IPR040919">
    <property type="entry name" value="Asparaginase_C"/>
</dbReference>
<dbReference type="SUPFAM" id="SSF53774">
    <property type="entry name" value="Glutaminase/Asparaginase"/>
    <property type="match status" value="1"/>
</dbReference>
<dbReference type="InterPro" id="IPR027475">
    <property type="entry name" value="Asparaginase/glutaminase_AS2"/>
</dbReference>
<dbReference type="GO" id="GO:0004067">
    <property type="term" value="F:asparaginase activity"/>
    <property type="evidence" value="ECO:0007669"/>
    <property type="project" value="UniProtKB-UniRule"/>
</dbReference>
<evidence type="ECO:0000259" key="7">
    <source>
        <dbReference type="Pfam" id="PF00710"/>
    </source>
</evidence>
<dbReference type="InterPro" id="IPR006034">
    <property type="entry name" value="Asparaginase/glutaminase-like"/>
</dbReference>
<dbReference type="SFLD" id="SFLDS00057">
    <property type="entry name" value="Glutaminase/Asparaginase"/>
    <property type="match status" value="1"/>
</dbReference>
<dbReference type="PRINTS" id="PR00139">
    <property type="entry name" value="ASNGLNASE"/>
</dbReference>
<feature type="active site" description="O-isoaspartyl threonine intermediate" evidence="3">
    <location>
        <position position="15"/>
    </location>
</feature>
<dbReference type="PIRSF" id="PIRSF001220">
    <property type="entry name" value="L-ASNase_gatD"/>
    <property type="match status" value="1"/>
</dbReference>
<dbReference type="PIRSF" id="PIRSF500176">
    <property type="entry name" value="L_ASNase"/>
    <property type="match status" value="1"/>
</dbReference>
<evidence type="ECO:0000256" key="5">
    <source>
        <dbReference type="PROSITE-ProRule" id="PRU10099"/>
    </source>
</evidence>
<dbReference type="PROSITE" id="PS00917">
    <property type="entry name" value="ASN_GLN_ASE_2"/>
    <property type="match status" value="1"/>
</dbReference>
<evidence type="ECO:0008006" key="11">
    <source>
        <dbReference type="Google" id="ProtNLM"/>
    </source>
</evidence>
<dbReference type="SMART" id="SM00870">
    <property type="entry name" value="Asparaginase"/>
    <property type="match status" value="1"/>
</dbReference>
<dbReference type="Gene3D" id="3.40.50.1170">
    <property type="entry name" value="L-asparaginase, N-terminal domain"/>
    <property type="match status" value="1"/>
</dbReference>
<dbReference type="Pfam" id="PF17763">
    <property type="entry name" value="Asparaginase_C"/>
    <property type="match status" value="1"/>
</dbReference>
<feature type="binding site" evidence="4">
    <location>
        <position position="61"/>
    </location>
    <ligand>
        <name>substrate</name>
    </ligand>
</feature>
<proteinExistence type="inferred from homology"/>
<evidence type="ECO:0000256" key="4">
    <source>
        <dbReference type="PIRSR" id="PIRSR001220-2"/>
    </source>
</evidence>
<dbReference type="OrthoDB" id="9788068at2"/>
<evidence type="ECO:0000256" key="3">
    <source>
        <dbReference type="PIRSR" id="PIRSR001220-1"/>
    </source>
</evidence>
<dbReference type="PROSITE" id="PS51732">
    <property type="entry name" value="ASN_GLN_ASE_3"/>
    <property type="match status" value="1"/>
</dbReference>
<dbReference type="InterPro" id="IPR027473">
    <property type="entry name" value="L-asparaginase_C"/>
</dbReference>
<feature type="domain" description="Asparaginase/glutaminase C-terminal" evidence="8">
    <location>
        <begin position="218"/>
        <end position="323"/>
    </location>
</feature>
<evidence type="ECO:0000313" key="10">
    <source>
        <dbReference type="Proteomes" id="UP000189369"/>
    </source>
</evidence>
<dbReference type="InterPro" id="IPR027474">
    <property type="entry name" value="L-asparaginase_N"/>
</dbReference>
<dbReference type="InterPro" id="IPR020827">
    <property type="entry name" value="Asparaginase/glutaminase_AS1"/>
</dbReference>
<dbReference type="InterPro" id="IPR004550">
    <property type="entry name" value="AsnASE_II"/>
</dbReference>
<dbReference type="EMBL" id="CP019697">
    <property type="protein sequence ID" value="AQS51444.1"/>
    <property type="molecule type" value="Genomic_DNA"/>
</dbReference>
<evidence type="ECO:0000259" key="8">
    <source>
        <dbReference type="Pfam" id="PF17763"/>
    </source>
</evidence>
<feature type="active site" evidence="6">
    <location>
        <position position="94"/>
    </location>
</feature>
<evidence type="ECO:0000256" key="1">
    <source>
        <dbReference type="ARBA" id="ARBA00010518"/>
    </source>
</evidence>
<reference evidence="9 10" key="1">
    <citation type="submission" date="2017-01" db="EMBL/GenBank/DDBJ databases">
        <title>Complete Genome Sequence of Paenalcaligenes hominis, Isolated from a paraplegic Patient with neurogenic bladder.</title>
        <authorList>
            <person name="Mukhopadhyay R."/>
            <person name="Joaquin J."/>
            <person name="Hogue R."/>
            <person name="Kilaru A."/>
            <person name="Jospin G."/>
            <person name="Mars K."/>
            <person name="Eisen J.A."/>
            <person name="Chaturvedi V."/>
        </authorList>
    </citation>
    <scope>NUCLEOTIDE SEQUENCE [LARGE SCALE GENOMIC DNA]</scope>
    <source>
        <strain evidence="9 10">15S00501</strain>
    </source>
</reference>
<dbReference type="InterPro" id="IPR037152">
    <property type="entry name" value="L-asparaginase_N_sf"/>
</dbReference>
<dbReference type="CDD" id="cd08964">
    <property type="entry name" value="L-asparaginase_II"/>
    <property type="match status" value="1"/>
</dbReference>
<evidence type="ECO:0000256" key="2">
    <source>
        <dbReference type="ARBA" id="ARBA00022801"/>
    </source>
</evidence>
<feature type="active site" evidence="5">
    <location>
        <position position="15"/>
    </location>
</feature>
<dbReference type="GO" id="GO:0006528">
    <property type="term" value="P:asparagine metabolic process"/>
    <property type="evidence" value="ECO:0007669"/>
    <property type="project" value="InterPro"/>
</dbReference>
<feature type="binding site" evidence="4">
    <location>
        <begin position="94"/>
        <end position="95"/>
    </location>
    <ligand>
        <name>substrate</name>
    </ligand>
</feature>
<dbReference type="InterPro" id="IPR036152">
    <property type="entry name" value="Asp/glu_Ase-like_sf"/>
</dbReference>
<dbReference type="STRING" id="643674.PAEH1_07540"/>
<gene>
    <name evidence="9" type="ORF">PAEH1_07540</name>
</gene>